<dbReference type="Pfam" id="PF02958">
    <property type="entry name" value="EcKL"/>
    <property type="match status" value="1"/>
</dbReference>
<evidence type="ECO:0000259" key="1">
    <source>
        <dbReference type="SMART" id="SM00587"/>
    </source>
</evidence>
<dbReference type="SUPFAM" id="SSF56112">
    <property type="entry name" value="Protein kinase-like (PK-like)"/>
    <property type="match status" value="1"/>
</dbReference>
<gene>
    <name evidence="3" type="primary">LOC108080569</name>
</gene>
<reference evidence="3" key="1">
    <citation type="submission" date="2025-08" db="UniProtKB">
        <authorList>
            <consortium name="RefSeq"/>
        </authorList>
    </citation>
    <scope>IDENTIFICATION</scope>
    <source>
        <strain evidence="3">14028-0561.14</strain>
        <tissue evidence="3">Whole fly</tissue>
    </source>
</reference>
<keyword evidence="2" id="KW-1185">Reference proteome</keyword>
<feature type="domain" description="CHK kinase-like" evidence="1">
    <location>
        <begin position="125"/>
        <end position="313"/>
    </location>
</feature>
<dbReference type="InterPro" id="IPR004119">
    <property type="entry name" value="EcKL"/>
</dbReference>
<dbReference type="InterPro" id="IPR011009">
    <property type="entry name" value="Kinase-like_dom_sf"/>
</dbReference>
<accession>A0ABM4GGH9</accession>
<dbReference type="PANTHER" id="PTHR11012:SF56">
    <property type="entry name" value="CHK KINASE-LIKE DOMAIN-CONTAINING PROTEIN-RELATED"/>
    <property type="match status" value="1"/>
</dbReference>
<dbReference type="SMART" id="SM00587">
    <property type="entry name" value="CHK"/>
    <property type="match status" value="1"/>
</dbReference>
<evidence type="ECO:0000313" key="2">
    <source>
        <dbReference type="Proteomes" id="UP001652661"/>
    </source>
</evidence>
<dbReference type="RefSeq" id="XP_070141828.1">
    <property type="nucleotide sequence ID" value="XM_070285727.1"/>
</dbReference>
<evidence type="ECO:0000313" key="3">
    <source>
        <dbReference type="RefSeq" id="XP_070141828.1"/>
    </source>
</evidence>
<dbReference type="PANTHER" id="PTHR11012">
    <property type="entry name" value="PROTEIN KINASE-LIKE DOMAIN-CONTAINING"/>
    <property type="match status" value="1"/>
</dbReference>
<dbReference type="Gene3D" id="3.90.1200.10">
    <property type="match status" value="1"/>
</dbReference>
<protein>
    <submittedName>
        <fullName evidence="3">Uncharacterized protein isoform X1</fullName>
    </submittedName>
</protein>
<sequence length="402" mass="45642">MEPVNKYNSEYIEGALRQAYGCENLLVENFHIAPVNQSGENFCSVIHRIALQFRRSTDGALESGKYILKDVLQAVAELGTNEGVMFEQLLPAMGKILKNSKPNLGEHKISADCLHTDRSPGKELYVLEDLGALGYTSLNRYEGLNLADAKICLRKMAQFHGASMILYQNHPEFFSKLSPSNYAQGISDSFAKGILLDGTEFAADLFAEELPEISRKMKAQIPEVYSQKLQIVVDPKKAKFNAIVHGDLWVNNMMFDRTNNRAILVDFQDCFWGSPAIDLQYFFYTSLQLEILLNKQDYLLKHYFHCLQETLHLCGFREPLPTFDQLKEEMHRCLFYGYYAVTCELPLCCVSGEASVNFNLNTLGDPVAMKSKRHQLFSSERVRRTVKASLVEFDQQGILDIP</sequence>
<organism evidence="2 3">
    <name type="scientific">Drosophila kikkawai</name>
    <name type="common">Fruit fly</name>
    <dbReference type="NCBI Taxonomy" id="30033"/>
    <lineage>
        <taxon>Eukaryota</taxon>
        <taxon>Metazoa</taxon>
        <taxon>Ecdysozoa</taxon>
        <taxon>Arthropoda</taxon>
        <taxon>Hexapoda</taxon>
        <taxon>Insecta</taxon>
        <taxon>Pterygota</taxon>
        <taxon>Neoptera</taxon>
        <taxon>Endopterygota</taxon>
        <taxon>Diptera</taxon>
        <taxon>Brachycera</taxon>
        <taxon>Muscomorpha</taxon>
        <taxon>Ephydroidea</taxon>
        <taxon>Drosophilidae</taxon>
        <taxon>Drosophila</taxon>
        <taxon>Sophophora</taxon>
    </lineage>
</organism>
<proteinExistence type="predicted"/>
<dbReference type="InterPro" id="IPR015897">
    <property type="entry name" value="CHK_kinase-like"/>
</dbReference>
<name>A0ABM4GGH9_DROKI</name>
<dbReference type="GeneID" id="108080569"/>
<dbReference type="Proteomes" id="UP001652661">
    <property type="component" value="Chromosome 3L"/>
</dbReference>